<gene>
    <name evidence="1" type="ORF">HG536_0G04580</name>
</gene>
<keyword evidence="2" id="KW-1185">Reference proteome</keyword>
<dbReference type="EMBL" id="CP059252">
    <property type="protein sequence ID" value="QLL34596.1"/>
    <property type="molecule type" value="Genomic_DNA"/>
</dbReference>
<organism evidence="1 2">
    <name type="scientific">Torulaspora globosa</name>
    <dbReference type="NCBI Taxonomy" id="48254"/>
    <lineage>
        <taxon>Eukaryota</taxon>
        <taxon>Fungi</taxon>
        <taxon>Dikarya</taxon>
        <taxon>Ascomycota</taxon>
        <taxon>Saccharomycotina</taxon>
        <taxon>Saccharomycetes</taxon>
        <taxon>Saccharomycetales</taxon>
        <taxon>Saccharomycetaceae</taxon>
        <taxon>Torulaspora</taxon>
    </lineage>
</organism>
<protein>
    <submittedName>
        <fullName evidence="1">Uncharacterized protein</fullName>
    </submittedName>
</protein>
<dbReference type="AlphaFoldDB" id="A0A7G3ZM60"/>
<reference evidence="1 2" key="1">
    <citation type="submission" date="2020-06" db="EMBL/GenBank/DDBJ databases">
        <title>The yeast mating-type switching endonuclease HO is a domesticated member of an unorthodox homing genetic element family.</title>
        <authorList>
            <person name="Coughlan A.Y."/>
            <person name="Lombardi L."/>
            <person name="Braun-Galleani S."/>
            <person name="Martos A.R."/>
            <person name="Galeote V."/>
            <person name="Bigey F."/>
            <person name="Dequin S."/>
            <person name="Byrne K.P."/>
            <person name="Wolfe K.H."/>
        </authorList>
    </citation>
    <scope>NUCLEOTIDE SEQUENCE [LARGE SCALE GENOMIC DNA]</scope>
    <source>
        <strain evidence="1 2">CBS764</strain>
    </source>
</reference>
<dbReference type="KEGG" id="tgb:HG536_0G04580"/>
<sequence length="165" mass="18905">MGEREARAISILERLQSVELSQREGAIDDLLSKWSEVFMEDLVSEARFWREVRKYGALAIKYETLIREELDISPSEDYTSPSALSPSGLDYNYPFLVERKTTKGERVLFPSFSIFVKANPELTEKERNQALGLVSRLEQAIINAGDFSQMPRTTSQDKEYDSLDI</sequence>
<dbReference type="GeneID" id="59327837"/>
<evidence type="ECO:0000313" key="1">
    <source>
        <dbReference type="EMBL" id="QLL34596.1"/>
    </source>
</evidence>
<evidence type="ECO:0000313" key="2">
    <source>
        <dbReference type="Proteomes" id="UP000515788"/>
    </source>
</evidence>
<accession>A0A7G3ZM60</accession>
<dbReference type="Proteomes" id="UP000515788">
    <property type="component" value="Chromosome 7"/>
</dbReference>
<proteinExistence type="predicted"/>
<dbReference type="RefSeq" id="XP_037141270.1">
    <property type="nucleotide sequence ID" value="XM_037285374.1"/>
</dbReference>
<name>A0A7G3ZM60_9SACH</name>